<accession>G0MPZ2</accession>
<dbReference type="Proteomes" id="UP000008068">
    <property type="component" value="Unassembled WGS sequence"/>
</dbReference>
<dbReference type="PANTHER" id="PTHR15131">
    <property type="entry name" value="SMALL NUCLEAR RNA ACTIVATING COMPLEX, POLYPEPTIDE 1"/>
    <property type="match status" value="1"/>
</dbReference>
<feature type="region of interest" description="Disordered" evidence="1">
    <location>
        <begin position="313"/>
        <end position="346"/>
    </location>
</feature>
<dbReference type="InParanoid" id="G0MPZ2"/>
<evidence type="ECO:0000313" key="2">
    <source>
        <dbReference type="EMBL" id="EGT41011.1"/>
    </source>
</evidence>
<dbReference type="GO" id="GO:0019185">
    <property type="term" value="C:snRNA-activating protein complex"/>
    <property type="evidence" value="ECO:0007669"/>
    <property type="project" value="TreeGrafter"/>
</dbReference>
<dbReference type="FunCoup" id="G0MPZ2">
    <property type="interactions" value="22"/>
</dbReference>
<reference evidence="3" key="1">
    <citation type="submission" date="2011-07" db="EMBL/GenBank/DDBJ databases">
        <authorList>
            <consortium name="Caenorhabditis brenneri Sequencing and Analysis Consortium"/>
            <person name="Wilson R.K."/>
        </authorList>
    </citation>
    <scope>NUCLEOTIDE SEQUENCE [LARGE SCALE GENOMIC DNA]</scope>
    <source>
        <strain evidence="3">PB2801</strain>
    </source>
</reference>
<dbReference type="GO" id="GO:0042795">
    <property type="term" value="P:snRNA transcription by RNA polymerase II"/>
    <property type="evidence" value="ECO:0007669"/>
    <property type="project" value="TreeGrafter"/>
</dbReference>
<evidence type="ECO:0000256" key="1">
    <source>
        <dbReference type="SAM" id="MobiDB-lite"/>
    </source>
</evidence>
<keyword evidence="3" id="KW-1185">Reference proteome</keyword>
<dbReference type="Pfam" id="PF09808">
    <property type="entry name" value="SNAPC1"/>
    <property type="match status" value="1"/>
</dbReference>
<protein>
    <submittedName>
        <fullName evidence="2">Uncharacterized protein</fullName>
    </submittedName>
</protein>
<dbReference type="EMBL" id="GL379806">
    <property type="protein sequence ID" value="EGT41011.1"/>
    <property type="molecule type" value="Genomic_DNA"/>
</dbReference>
<dbReference type="InterPro" id="IPR019188">
    <property type="entry name" value="SNAPC1"/>
</dbReference>
<sequence length="595" mass="68494">MPKGGASSLTPVYAGLREDLDSFLKAYLQLESVRFSDYKKIFQHRGMIRIFNGRSNSAEIIEFNECLLIHCLPYMEEYICKGVPRSLKERLFGLYSLYTFFYVQQESHVVKVRMDPDAVRNFKKLTELLLELKIYDAYMACLKLLEDKAIKHVAFIAIHDPANFKRFYTDEKVSGVTLRTNLNDPLVNVKALVDSDLFNKLGIMRREYKKLKEKAKFIGNPLEDVQEKIREIIVQYTEEFETLQGVDEIINTDHSFEQLASRGMLRTSIKEHAHSADLKLARYRRHRSVTPLDMPTDSFDYMDEEFVPEIKDVKRIKSESSDPSEPPIKRRTRRNTRYTAAKPEDVPEKTISGGIVASQPFKFPKPEPLDSHENKFAMDSVMDTVSSMISNIEDRELDEPPIRKRRQRVPMKRSNQPDETKPEDIQLDVIVNYLELINKSNEGSSTQHPMEVEQPTSEINGVQLYVDDSEAASTPKSIIKTRKADLKRRVSFRFNEVGDVDTTVFEIPSRAAMGEASKTGKKKKNKKKDNKNVYSDIPEAFPVRVVESHDEPIAELLFDDADMFRPLEGEQETDLVFGNFGMESDLELAIDEDNI</sequence>
<dbReference type="HOGENOM" id="CLU_029289_0_0_1"/>
<dbReference type="OrthoDB" id="20127at2759"/>
<dbReference type="GO" id="GO:0042796">
    <property type="term" value="P:snRNA transcription by RNA polymerase III"/>
    <property type="evidence" value="ECO:0007669"/>
    <property type="project" value="TreeGrafter"/>
</dbReference>
<dbReference type="GO" id="GO:0043565">
    <property type="term" value="F:sequence-specific DNA binding"/>
    <property type="evidence" value="ECO:0007669"/>
    <property type="project" value="TreeGrafter"/>
</dbReference>
<organism evidence="3">
    <name type="scientific">Caenorhabditis brenneri</name>
    <name type="common">Nematode worm</name>
    <dbReference type="NCBI Taxonomy" id="135651"/>
    <lineage>
        <taxon>Eukaryota</taxon>
        <taxon>Metazoa</taxon>
        <taxon>Ecdysozoa</taxon>
        <taxon>Nematoda</taxon>
        <taxon>Chromadorea</taxon>
        <taxon>Rhabditida</taxon>
        <taxon>Rhabditina</taxon>
        <taxon>Rhabditomorpha</taxon>
        <taxon>Rhabditoidea</taxon>
        <taxon>Rhabditidae</taxon>
        <taxon>Peloderinae</taxon>
        <taxon>Caenorhabditis</taxon>
    </lineage>
</organism>
<dbReference type="eggNOG" id="KOG4746">
    <property type="taxonomic scope" value="Eukaryota"/>
</dbReference>
<name>G0MPZ2_CAEBE</name>
<proteinExistence type="predicted"/>
<evidence type="ECO:0000313" key="3">
    <source>
        <dbReference type="Proteomes" id="UP000008068"/>
    </source>
</evidence>
<gene>
    <name evidence="2" type="ORF">CAEBREN_10352</name>
</gene>
<dbReference type="STRING" id="135651.G0MPZ2"/>
<dbReference type="PANTHER" id="PTHR15131:SF7">
    <property type="entry name" value="SNAPC (SMALL NUCLEAR RNA ACTIVATING COMPLEX) HOMOLOG-RELATED"/>
    <property type="match status" value="1"/>
</dbReference>
<dbReference type="AlphaFoldDB" id="G0MPZ2"/>